<evidence type="ECO:0000313" key="1">
    <source>
        <dbReference type="EMBL" id="KAF0687532.1"/>
    </source>
</evidence>
<dbReference type="InterPro" id="IPR051320">
    <property type="entry name" value="Viral_Replic_Matur_Polypro"/>
</dbReference>
<dbReference type="PANTHER" id="PTHR33064">
    <property type="entry name" value="POL PROTEIN"/>
    <property type="match status" value="1"/>
</dbReference>
<dbReference type="Gene3D" id="3.10.10.10">
    <property type="entry name" value="HIV Type 1 Reverse Transcriptase, subunit A, domain 1"/>
    <property type="match status" value="1"/>
</dbReference>
<dbReference type="EMBL" id="CAADRA010006929">
    <property type="protein sequence ID" value="VFT97403.1"/>
    <property type="molecule type" value="Genomic_DNA"/>
</dbReference>
<keyword evidence="3" id="KW-1185">Reference proteome</keyword>
<reference evidence="2 3" key="1">
    <citation type="submission" date="2019-03" db="EMBL/GenBank/DDBJ databases">
        <authorList>
            <person name="Gaulin E."/>
            <person name="Dumas B."/>
        </authorList>
    </citation>
    <scope>NUCLEOTIDE SEQUENCE [LARGE SCALE GENOMIC DNA]</scope>
    <source>
        <strain evidence="2">CBS 568.67</strain>
    </source>
</reference>
<reference evidence="1" key="2">
    <citation type="submission" date="2019-06" db="EMBL/GenBank/DDBJ databases">
        <title>Genomics analysis of Aphanomyces spp. identifies a new class of oomycete effector associated with host adaptation.</title>
        <authorList>
            <person name="Gaulin E."/>
        </authorList>
    </citation>
    <scope>NUCLEOTIDE SEQUENCE</scope>
    <source>
        <strain evidence="1">CBS 578.67</strain>
    </source>
</reference>
<dbReference type="PANTHER" id="PTHR33064:SF37">
    <property type="entry name" value="RIBONUCLEASE H"/>
    <property type="match status" value="1"/>
</dbReference>
<dbReference type="Gene3D" id="3.30.70.270">
    <property type="match status" value="1"/>
</dbReference>
<dbReference type="InterPro" id="IPR043128">
    <property type="entry name" value="Rev_trsase/Diguanyl_cyclase"/>
</dbReference>
<accession>A0A485LKC8</accession>
<evidence type="ECO:0000313" key="2">
    <source>
        <dbReference type="EMBL" id="VFT97403.1"/>
    </source>
</evidence>
<protein>
    <submittedName>
        <fullName evidence="2">Aste57867_20723 protein</fullName>
    </submittedName>
</protein>
<dbReference type="EMBL" id="VJMH01006903">
    <property type="protein sequence ID" value="KAF0687532.1"/>
    <property type="molecule type" value="Genomic_DNA"/>
</dbReference>
<organism evidence="2 3">
    <name type="scientific">Aphanomyces stellatus</name>
    <dbReference type="NCBI Taxonomy" id="120398"/>
    <lineage>
        <taxon>Eukaryota</taxon>
        <taxon>Sar</taxon>
        <taxon>Stramenopiles</taxon>
        <taxon>Oomycota</taxon>
        <taxon>Saprolegniomycetes</taxon>
        <taxon>Saprolegniales</taxon>
        <taxon>Verrucalvaceae</taxon>
        <taxon>Aphanomyces</taxon>
    </lineage>
</organism>
<dbReference type="AlphaFoldDB" id="A0A485LKC8"/>
<name>A0A485LKC8_9STRA</name>
<dbReference type="SUPFAM" id="SSF56672">
    <property type="entry name" value="DNA/RNA polymerases"/>
    <property type="match status" value="1"/>
</dbReference>
<sequence length="126" mass="14059">MFPPGSTTPRPACRACNALWLKNAIRASPSSPIPTACTDPMPWPMPNLDSAMACLVGTSVYFTLDWTKGYWQLPLHPESQEFFSFMTPFGVYTPTRVLMGQTDADYEANIIWKNIAFESSNISCQN</sequence>
<dbReference type="Proteomes" id="UP000332933">
    <property type="component" value="Unassembled WGS sequence"/>
</dbReference>
<gene>
    <name evidence="2" type="primary">Aste57867_20723</name>
    <name evidence="1" type="ORF">As57867_020655</name>
    <name evidence="2" type="ORF">ASTE57867_20723</name>
</gene>
<dbReference type="OrthoDB" id="94509at2759"/>
<evidence type="ECO:0000313" key="3">
    <source>
        <dbReference type="Proteomes" id="UP000332933"/>
    </source>
</evidence>
<dbReference type="InterPro" id="IPR043502">
    <property type="entry name" value="DNA/RNA_pol_sf"/>
</dbReference>
<proteinExistence type="predicted"/>